<dbReference type="AlphaFoldDB" id="A0A9P8XTP1"/>
<dbReference type="EMBL" id="JAGTJQ010000012">
    <property type="protein sequence ID" value="KAH7016561.1"/>
    <property type="molecule type" value="Genomic_DNA"/>
</dbReference>
<dbReference type="Proteomes" id="UP000756346">
    <property type="component" value="Unassembled WGS sequence"/>
</dbReference>
<keyword evidence="4" id="KW-1185">Reference proteome</keyword>
<sequence>MATVASHHQQSPQTRWLASWVEDVKSATTRATRKRPAMSSPPRSPSPTKRPRRQPGTYRDDVASTESCAQSMSDAEHQNPDDTASTPRPSRGRVFDTVARAQPAPSLVSSPSSNSITSLASSTTSQRSRTSISPRKRALALLQADDLPIVSYPMSNIHSHAGMTTATRNLLEDLTKIRARQGIFPQQLKQHIQETSDPLVDAIGDYMFSIDKADTTPTLSTSLDAPLTVAASSGILDRLFAHRSIIEVVAASNFCADPIRPVNEAGWNDRVHARVLDMALKEATCLLFHNITTVSPAHDFRDPNPTLKDSKIDYGIFLSPSSTEPLKDAFDSFLRARRGPVGFPVRQLNALHQFESDRPMSVGIETKREHGGDAQGSNQLANWARIHFRHLRSILRAVAPRKKPFPTDILTLPLIAVEGARWDLKLAFYRPSGSGEQTTGTVVIYDRVSLGSTASVTDCYALLCALRRLGTWCEDAYAVAWKDLLHDNERPG</sequence>
<organism evidence="3 4">
    <name type="scientific">Microdochium trichocladiopsis</name>
    <dbReference type="NCBI Taxonomy" id="1682393"/>
    <lineage>
        <taxon>Eukaryota</taxon>
        <taxon>Fungi</taxon>
        <taxon>Dikarya</taxon>
        <taxon>Ascomycota</taxon>
        <taxon>Pezizomycotina</taxon>
        <taxon>Sordariomycetes</taxon>
        <taxon>Xylariomycetidae</taxon>
        <taxon>Xylariales</taxon>
        <taxon>Microdochiaceae</taxon>
        <taxon>Microdochium</taxon>
    </lineage>
</organism>
<dbReference type="GeneID" id="70185273"/>
<evidence type="ECO:0000313" key="4">
    <source>
        <dbReference type="Proteomes" id="UP000756346"/>
    </source>
</evidence>
<dbReference type="InterPro" id="IPR046797">
    <property type="entry name" value="PDDEXK_12"/>
</dbReference>
<feature type="domain" description="PD-(D/E)XK nuclease-like" evidence="2">
    <location>
        <begin position="237"/>
        <end position="477"/>
    </location>
</feature>
<dbReference type="OrthoDB" id="4161186at2759"/>
<dbReference type="Pfam" id="PF20516">
    <property type="entry name" value="PDDEXK_12"/>
    <property type="match status" value="1"/>
</dbReference>
<evidence type="ECO:0000256" key="1">
    <source>
        <dbReference type="SAM" id="MobiDB-lite"/>
    </source>
</evidence>
<feature type="compositionally biased region" description="Polar residues" evidence="1">
    <location>
        <begin position="64"/>
        <end position="73"/>
    </location>
</feature>
<evidence type="ECO:0000313" key="3">
    <source>
        <dbReference type="EMBL" id="KAH7016561.1"/>
    </source>
</evidence>
<evidence type="ECO:0000259" key="2">
    <source>
        <dbReference type="Pfam" id="PF20516"/>
    </source>
</evidence>
<proteinExistence type="predicted"/>
<comment type="caution">
    <text evidence="3">The sequence shown here is derived from an EMBL/GenBank/DDBJ whole genome shotgun (WGS) entry which is preliminary data.</text>
</comment>
<name>A0A9P8XTP1_9PEZI</name>
<gene>
    <name evidence="3" type="ORF">B0I36DRAFT_338103</name>
</gene>
<feature type="region of interest" description="Disordered" evidence="1">
    <location>
        <begin position="103"/>
        <end position="133"/>
    </location>
</feature>
<protein>
    <recommendedName>
        <fullName evidence="2">PD-(D/E)XK nuclease-like domain-containing protein</fullName>
    </recommendedName>
</protein>
<feature type="region of interest" description="Disordered" evidence="1">
    <location>
        <begin position="1"/>
        <end position="91"/>
    </location>
</feature>
<feature type="compositionally biased region" description="Polar residues" evidence="1">
    <location>
        <begin position="1"/>
        <end position="16"/>
    </location>
</feature>
<dbReference type="RefSeq" id="XP_046006185.1">
    <property type="nucleotide sequence ID" value="XM_046155727.1"/>
</dbReference>
<reference evidence="3" key="1">
    <citation type="journal article" date="2021" name="Nat. Commun.">
        <title>Genetic determinants of endophytism in the Arabidopsis root mycobiome.</title>
        <authorList>
            <person name="Mesny F."/>
            <person name="Miyauchi S."/>
            <person name="Thiergart T."/>
            <person name="Pickel B."/>
            <person name="Atanasova L."/>
            <person name="Karlsson M."/>
            <person name="Huettel B."/>
            <person name="Barry K.W."/>
            <person name="Haridas S."/>
            <person name="Chen C."/>
            <person name="Bauer D."/>
            <person name="Andreopoulos W."/>
            <person name="Pangilinan J."/>
            <person name="LaButti K."/>
            <person name="Riley R."/>
            <person name="Lipzen A."/>
            <person name="Clum A."/>
            <person name="Drula E."/>
            <person name="Henrissat B."/>
            <person name="Kohler A."/>
            <person name="Grigoriev I.V."/>
            <person name="Martin F.M."/>
            <person name="Hacquard S."/>
        </authorList>
    </citation>
    <scope>NUCLEOTIDE SEQUENCE</scope>
    <source>
        <strain evidence="3">MPI-CAGE-CH-0230</strain>
    </source>
</reference>
<accession>A0A9P8XTP1</accession>